<sequence length="591" mass="66458">MGRVGSRSKTSSTGVSFEAEAAFVPIDFNSSILEILLSGHFEADFFSYCSNRLTDYTCHYWFDSRQSEHGRAVPLSFSFNRDKTNYALSLLNLILILAQIQNLASSFSTSNDTGFSPINNPVETHSQMLLRFADSSKLPVSITGGIGPHGLPRKPNETAVLITDLVQFSLTNKQHASLIILSFILLFSLMLNLLSIHCLHQISSCGIKITRVLVYLVVLETADLFFELINTLVYVSQEVPLFTIMEFFGRWSCQTLSMGYSCLKHAEGLLIATLALDSVIFLKSLRQHVAQFRAEWAYNIFILIIAFLGTTNSQYFWTFDLFHLDNRIHLSDSGRGGGANNEPSLYACGFSPSWGLSHVFTSHIWPIVDHLLADVFPCILPLVAGTLILARHRDWLRLDNRDIHTTCATALDETLCILPVLFILHGISTLPRMVFYIAKYFVFSEKNLNRIGLIFHREDNQLPGDGKIVTAIAKLISFRQISPKILPQLKDIDFSLRFILPIFTLGKALVVVFGFSASRRMLRGAFKRILTFSCFQRCSQRTRVRSDPIKAVANNSERIAFTDLLTTGVPRVVPSKTPLYISREDVEEFAV</sequence>
<dbReference type="Gene3D" id="1.20.1070.10">
    <property type="entry name" value="Rhodopsin 7-helix transmembrane proteins"/>
    <property type="match status" value="1"/>
</dbReference>
<feature type="transmembrane region" description="Helical" evidence="1">
    <location>
        <begin position="371"/>
        <end position="390"/>
    </location>
</feature>
<feature type="transmembrane region" description="Helical" evidence="1">
    <location>
        <begin position="268"/>
        <end position="285"/>
    </location>
</feature>
<keyword evidence="1" id="KW-0472">Membrane</keyword>
<dbReference type="AlphaFoldDB" id="A0A0R3UG94"/>
<proteinExistence type="predicted"/>
<evidence type="ECO:0000313" key="2">
    <source>
        <dbReference type="EMBL" id="VDD80221.1"/>
    </source>
</evidence>
<gene>
    <name evidence="2" type="ORF">MCOS_LOCUS6224</name>
</gene>
<feature type="transmembrane region" description="Helical" evidence="1">
    <location>
        <begin position="86"/>
        <end position="104"/>
    </location>
</feature>
<feature type="transmembrane region" description="Helical" evidence="1">
    <location>
        <begin position="498"/>
        <end position="518"/>
    </location>
</feature>
<protein>
    <submittedName>
        <fullName evidence="2">Uncharacterized protein</fullName>
    </submittedName>
</protein>
<dbReference type="EMBL" id="UXSR01005243">
    <property type="protein sequence ID" value="VDD80221.1"/>
    <property type="molecule type" value="Genomic_DNA"/>
</dbReference>
<dbReference type="OrthoDB" id="6263941at2759"/>
<dbReference type="Proteomes" id="UP000267029">
    <property type="component" value="Unassembled WGS sequence"/>
</dbReference>
<reference evidence="2 3" key="1">
    <citation type="submission" date="2018-10" db="EMBL/GenBank/DDBJ databases">
        <authorList>
            <consortium name="Pathogen Informatics"/>
        </authorList>
    </citation>
    <scope>NUCLEOTIDE SEQUENCE [LARGE SCALE GENOMIC DNA]</scope>
</reference>
<dbReference type="SUPFAM" id="SSF81321">
    <property type="entry name" value="Family A G protein-coupled receptor-like"/>
    <property type="match status" value="1"/>
</dbReference>
<feature type="transmembrane region" description="Helical" evidence="1">
    <location>
        <begin position="178"/>
        <end position="200"/>
    </location>
</feature>
<evidence type="ECO:0000256" key="1">
    <source>
        <dbReference type="SAM" id="Phobius"/>
    </source>
</evidence>
<keyword evidence="1" id="KW-1133">Transmembrane helix</keyword>
<evidence type="ECO:0000313" key="3">
    <source>
        <dbReference type="Proteomes" id="UP000267029"/>
    </source>
</evidence>
<organism evidence="2 3">
    <name type="scientific">Mesocestoides corti</name>
    <name type="common">Flatworm</name>
    <dbReference type="NCBI Taxonomy" id="53468"/>
    <lineage>
        <taxon>Eukaryota</taxon>
        <taxon>Metazoa</taxon>
        <taxon>Spiralia</taxon>
        <taxon>Lophotrochozoa</taxon>
        <taxon>Platyhelminthes</taxon>
        <taxon>Cestoda</taxon>
        <taxon>Eucestoda</taxon>
        <taxon>Cyclophyllidea</taxon>
        <taxon>Mesocestoididae</taxon>
        <taxon>Mesocestoides</taxon>
    </lineage>
</organism>
<feature type="transmembrane region" description="Helical" evidence="1">
    <location>
        <begin position="297"/>
        <end position="317"/>
    </location>
</feature>
<keyword evidence="3" id="KW-1185">Reference proteome</keyword>
<accession>A0A0R3UG94</accession>
<keyword evidence="1" id="KW-0812">Transmembrane</keyword>
<feature type="transmembrane region" description="Helical" evidence="1">
    <location>
        <begin position="212"/>
        <end position="235"/>
    </location>
</feature>
<name>A0A0R3UG94_MESCO</name>
<feature type="transmembrane region" description="Helical" evidence="1">
    <location>
        <begin position="410"/>
        <end position="427"/>
    </location>
</feature>